<evidence type="ECO:0000256" key="2">
    <source>
        <dbReference type="ARBA" id="ARBA00022761"/>
    </source>
</evidence>
<dbReference type="InterPro" id="IPR050733">
    <property type="entry name" value="Vitellogenin/Apolipophorin"/>
</dbReference>
<feature type="domain" description="Vitellogenin" evidence="7">
    <location>
        <begin position="30"/>
        <end position="762"/>
    </location>
</feature>
<dbReference type="PANTHER" id="PTHR23345:SF15">
    <property type="entry name" value="VITELLOGENIN 1-RELATED"/>
    <property type="match status" value="1"/>
</dbReference>
<evidence type="ECO:0000256" key="1">
    <source>
        <dbReference type="ARBA" id="ARBA00022729"/>
    </source>
</evidence>
<comment type="caution">
    <text evidence="9">The sequence shown here is derived from an EMBL/GenBank/DDBJ whole genome shotgun (WGS) entry which is preliminary data.</text>
</comment>
<evidence type="ECO:0000256" key="3">
    <source>
        <dbReference type="ARBA" id="ARBA00023157"/>
    </source>
</evidence>
<dbReference type="SMART" id="SM00638">
    <property type="entry name" value="LPD_N"/>
    <property type="match status" value="1"/>
</dbReference>
<dbReference type="InterPro" id="IPR001846">
    <property type="entry name" value="VWF_type-D"/>
</dbReference>
<feature type="domain" description="VWFD" evidence="8">
    <location>
        <begin position="1431"/>
        <end position="1617"/>
    </location>
</feature>
<proteinExistence type="predicted"/>
<dbReference type="InterPro" id="IPR015819">
    <property type="entry name" value="Lipid_transp_b-sht_shell"/>
</dbReference>
<name>A0A8X6GM04_TRICU</name>
<dbReference type="Proteomes" id="UP000887116">
    <property type="component" value="Unassembled WGS sequence"/>
</dbReference>
<keyword evidence="1 6" id="KW-0732">Signal</keyword>
<keyword evidence="3" id="KW-1015">Disulfide bond</keyword>
<comment type="caution">
    <text evidence="5">Lacks conserved residue(s) required for the propagation of feature annotation.</text>
</comment>
<dbReference type="SUPFAM" id="SSF56968">
    <property type="entry name" value="Lipovitellin-phosvitin complex, beta-sheet shell regions"/>
    <property type="match status" value="1"/>
</dbReference>
<gene>
    <name evidence="9" type="primary">rpoA_1</name>
    <name evidence="9" type="ORF">TNCT_134071</name>
</gene>
<dbReference type="SMART" id="SM00216">
    <property type="entry name" value="VWD"/>
    <property type="match status" value="1"/>
</dbReference>
<dbReference type="Pfam" id="PF01347">
    <property type="entry name" value="Vitellogenin_N"/>
    <property type="match status" value="2"/>
</dbReference>
<keyword evidence="2" id="KW-0758">Storage protein</keyword>
<keyword evidence="10" id="KW-1185">Reference proteome</keyword>
<dbReference type="OrthoDB" id="6426272at2759"/>
<dbReference type="GO" id="GO:0005319">
    <property type="term" value="F:lipid transporter activity"/>
    <property type="evidence" value="ECO:0007669"/>
    <property type="project" value="InterPro"/>
</dbReference>
<dbReference type="InterPro" id="IPR015816">
    <property type="entry name" value="Vitellinogen_b-sht_N"/>
</dbReference>
<feature type="chain" id="PRO_5036485032" evidence="6">
    <location>
        <begin position="20"/>
        <end position="1739"/>
    </location>
</feature>
<protein>
    <submittedName>
        <fullName evidence="9">DNA-directed RNA polymerase subunit alpha</fullName>
    </submittedName>
</protein>
<keyword evidence="9" id="KW-0240">DNA-directed RNA polymerase</keyword>
<dbReference type="PROSITE" id="PS51211">
    <property type="entry name" value="VITELLOGENIN"/>
    <property type="match status" value="1"/>
</dbReference>
<evidence type="ECO:0000313" key="9">
    <source>
        <dbReference type="EMBL" id="GFQ69744.1"/>
    </source>
</evidence>
<dbReference type="PROSITE" id="PS51233">
    <property type="entry name" value="VWFD"/>
    <property type="match status" value="1"/>
</dbReference>
<evidence type="ECO:0000256" key="5">
    <source>
        <dbReference type="PROSITE-ProRule" id="PRU00557"/>
    </source>
</evidence>
<accession>A0A8X6GM04</accession>
<organism evidence="9 10">
    <name type="scientific">Trichonephila clavata</name>
    <name type="common">Joro spider</name>
    <name type="synonym">Nephila clavata</name>
    <dbReference type="NCBI Taxonomy" id="2740835"/>
    <lineage>
        <taxon>Eukaryota</taxon>
        <taxon>Metazoa</taxon>
        <taxon>Ecdysozoa</taxon>
        <taxon>Arthropoda</taxon>
        <taxon>Chelicerata</taxon>
        <taxon>Arachnida</taxon>
        <taxon>Araneae</taxon>
        <taxon>Araneomorphae</taxon>
        <taxon>Entelegynae</taxon>
        <taxon>Araneoidea</taxon>
        <taxon>Nephilidae</taxon>
        <taxon>Trichonephila</taxon>
    </lineage>
</organism>
<keyword evidence="4" id="KW-0325">Glycoprotein</keyword>
<dbReference type="SUPFAM" id="SSF48431">
    <property type="entry name" value="Lipovitellin-phosvitin complex, superhelical domain"/>
    <property type="match status" value="1"/>
</dbReference>
<keyword evidence="9" id="KW-0804">Transcription</keyword>
<feature type="signal peptide" evidence="6">
    <location>
        <begin position="1"/>
        <end position="19"/>
    </location>
</feature>
<evidence type="ECO:0000256" key="4">
    <source>
        <dbReference type="ARBA" id="ARBA00023180"/>
    </source>
</evidence>
<dbReference type="Gene3D" id="1.25.10.20">
    <property type="entry name" value="Vitellinogen, superhelical"/>
    <property type="match status" value="1"/>
</dbReference>
<dbReference type="InterPro" id="IPR001747">
    <property type="entry name" value="Vitellogenin_N"/>
</dbReference>
<dbReference type="GO" id="GO:0000428">
    <property type="term" value="C:DNA-directed RNA polymerase complex"/>
    <property type="evidence" value="ECO:0007669"/>
    <property type="project" value="UniProtKB-KW"/>
</dbReference>
<dbReference type="Gene3D" id="2.30.230.10">
    <property type="entry name" value="Lipovitellin, beta-sheet shell regions, chain A"/>
    <property type="match status" value="1"/>
</dbReference>
<reference evidence="9" key="1">
    <citation type="submission" date="2020-07" db="EMBL/GenBank/DDBJ databases">
        <title>Multicomponent nature underlies the extraordinary mechanical properties of spider dragline silk.</title>
        <authorList>
            <person name="Kono N."/>
            <person name="Nakamura H."/>
            <person name="Mori M."/>
            <person name="Yoshida Y."/>
            <person name="Ohtoshi R."/>
            <person name="Malay A.D."/>
            <person name="Moran D.A.P."/>
            <person name="Tomita M."/>
            <person name="Numata K."/>
            <person name="Arakawa K."/>
        </authorList>
    </citation>
    <scope>NUCLEOTIDE SEQUENCE</scope>
</reference>
<dbReference type="InterPro" id="IPR011030">
    <property type="entry name" value="Lipovitellin_superhlx_dom"/>
</dbReference>
<dbReference type="Pfam" id="PF00094">
    <property type="entry name" value="VWD"/>
    <property type="match status" value="1"/>
</dbReference>
<sequence>MGFRIFSSIVLLAVAGATAGLLQKLTYPQFLVGKTHLYSFTVNMTAGIQGMRPQVSKAVLTGELKIYAKTKTDLILSMHNILVSKTLANISSSKDFVQVDPCPSLEDHMKIPIKCRYENGKVKSYTLCSNETLESKKIKRTILRNLELYLDKKVLRPPLVGRWPVSYNKTRKSAAGTYTSLYTITSSPNAKFPQDIIVYNISRTDNYENIPYDAYRTQHNFAKQGCPEVCERGRTDNKFAAGCPAGYESFQTPLKKSFFQQHDMKFAGGGVLIIDKVTTVEAHVADIYDQQMEIFISSVLKFKLVSLEKNSERHGQNVFTNLEDFSNEVEEEEISKLYGYSNLTQVEQMAKKLLQDFAEIVAKADLKSIDSNLLGEEIMILRKLLTFLKPLGLRHIEETVVKYNELPHASEVDKIKRQIWLDILPLIGTRESVSFIVNVIQENINKPQPGISLWEVSSLLGALPQNIYRISDKILLDLSRLLELISDREMPGFTVFYSASYSTLARVIHKACALSSEKTELEEEDENKSIVDELNLILLRLTPKANRKVKHTCPRTLVERFLGDVLRKLRHTKDSAKRIIYIQFLAQTGLQEALTHLLPYVFGRISGLSPSYVDYLKLVTVKSLHNMVALHPLDVQHIVLPVFFNRTEIHKVRMAAFSVFINTNPSLGILQEIVQKSWSEPSVEVGSFVTSTLETYGNSSLPCYQALAHRIKTVLPQAKRFARGYHRSKNFWWDIFDNKREFGISKHIAYGKSNESFIPSIMYSSLAYQDHSFTDLLYEYAITTQGLNAIDIWDFFLQMFDIPIAEPIPKYKEPLIFPKVNIPPRDQEFWRMTVHQKLYYTDLFYYFDAHDIRKQSFANFVMDYFRHYFPKDPKGVHKGHFVKLFMPSSYHAQAIGQALPYPLQFERDNVILVSLKLTAQQEKGKASNKLKLLIEPSAYFTTLYTHQIMNLRDRRNVGAYHESKRNYAYSIELGLAKESNGRFNLTYRFPSIPKQTYGFTSEAGTFEGIRILSNFSLMEMQVPIVTVPSRFKRKETKNYFGMPPVSMETLTENIMDGFEEFPKNIKEAIVKFIELYHNAGWRRKSVNITQLTAKDEWSANTTGSFAIQFKRIYPKTDLEPKKNVSEECNQEKKSCFKKSVPKNLNEYLKGKKNVKDALTNPVTDKISIQFQQMEKKKVISAVAVTLIYNHTLCNLMQEAVMDIEAKNHNMTKPLKVNVYFISEAADIANVFNYNDDSYGKAKSLGYVIMNFNESGPYADYALFLTAGFFNNELHEIIDKEQEFPLSKEFYLPETHQKCLEDVKKGNGYSKPCIKAIRDRSMFNSFGIIIYKNNTKEPPLVDFLLKKVAHFFKIPTNIQFMNASGFDDKSGMPVRVTYVDKFTDEPVIYVDVLDKKETPIVREKMRSSIPFPHSIFSFWESVLSRASNNSYPAICALMDKYVTTFDLKNYPLPTDAPACTYILAAHCMKTKRFAVLAKIDPHHPQSKEIHLHFGNDKIILTPAVKGLYDVKYNDKSFSVSYCYSAFLNEKQLISAHMIDQNLGILQIDARRAGVKIRYNGKNVQVEVSLLYKGELCGLCGDFNGETLREYRGVSGCLYSDSGDFAKSCAIGNCIKHSPKNPYICKGNAMYSDFLESSFDPENLDLDDIDELPLSAPTSTVRRNIVLPRDDKLCFSSEAFPICDDSLKQRETEVKVVGFVCYSKSDPEAKRLLDDSAKRILTELKSQKIDCTENVEVIISC</sequence>
<evidence type="ECO:0000259" key="7">
    <source>
        <dbReference type="PROSITE" id="PS51211"/>
    </source>
</evidence>
<evidence type="ECO:0000313" key="10">
    <source>
        <dbReference type="Proteomes" id="UP000887116"/>
    </source>
</evidence>
<dbReference type="PANTHER" id="PTHR23345">
    <property type="entry name" value="VITELLOGENIN-RELATED"/>
    <property type="match status" value="1"/>
</dbReference>
<evidence type="ECO:0000256" key="6">
    <source>
        <dbReference type="SAM" id="SignalP"/>
    </source>
</evidence>
<evidence type="ECO:0000259" key="8">
    <source>
        <dbReference type="PROSITE" id="PS51233"/>
    </source>
</evidence>
<dbReference type="EMBL" id="BMAO01020774">
    <property type="protein sequence ID" value="GFQ69744.1"/>
    <property type="molecule type" value="Genomic_DNA"/>
</dbReference>